<dbReference type="SUPFAM" id="SSF55961">
    <property type="entry name" value="Bet v1-like"/>
    <property type="match status" value="1"/>
</dbReference>
<dbReference type="GO" id="GO:0008525">
    <property type="term" value="F:phosphatidylcholine transporter activity"/>
    <property type="evidence" value="ECO:0007669"/>
    <property type="project" value="TreeGrafter"/>
</dbReference>
<dbReference type="AlphaFoldDB" id="A0A6P8HSI4"/>
<proteinExistence type="predicted"/>
<evidence type="ECO:0000256" key="1">
    <source>
        <dbReference type="SAM" id="MobiDB-lite"/>
    </source>
</evidence>
<sequence length="270" mass="31730">MSRIIEYQIPLPISVEEYQIGQLYAVAEASKNETGGGEGIEVKENEPYENHEKYGSGQYTFKVIHLASKVPRFVRWLAPKGALEIHEKAWNAYPFCRTEYSNPYMGDNFKIYIDTWHKPGLPKDEENKNVHDLTGQKLKKREVVPINIYDAPEHSSDYKEDEDPRKFQSKKTGRGPLESADWPKKGDFPLMTCFKLYEIEFKWKGLQTKVENFIVNAVKRLLHNFHRQLFCWLDRWHGMTMDDIRKLEEDTKHHLDKTRHEGDVKGMKVN</sequence>
<feature type="compositionally biased region" description="Basic and acidic residues" evidence="1">
    <location>
        <begin position="153"/>
        <end position="166"/>
    </location>
</feature>
<dbReference type="PANTHER" id="PTHR10658">
    <property type="entry name" value="PHOSPHATIDYLINOSITOL TRANSFER PROTEIN"/>
    <property type="match status" value="1"/>
</dbReference>
<protein>
    <submittedName>
        <fullName evidence="4">Phosphatidylinositol transfer protein alpha isoform-like</fullName>
    </submittedName>
</protein>
<dbReference type="RefSeq" id="XP_031558401.1">
    <property type="nucleotide sequence ID" value="XM_031702541.1"/>
</dbReference>
<dbReference type="FunCoup" id="A0A6P8HSI4">
    <property type="interactions" value="3449"/>
</dbReference>
<dbReference type="KEGG" id="aten:116294861"/>
<dbReference type="GeneID" id="116294861"/>
<evidence type="ECO:0000313" key="4">
    <source>
        <dbReference type="RefSeq" id="XP_031558401.1"/>
    </source>
</evidence>
<evidence type="ECO:0000313" key="3">
    <source>
        <dbReference type="Proteomes" id="UP000515163"/>
    </source>
</evidence>
<dbReference type="InterPro" id="IPR023393">
    <property type="entry name" value="START-like_dom_sf"/>
</dbReference>
<dbReference type="Gene3D" id="3.30.530.20">
    <property type="match status" value="1"/>
</dbReference>
<dbReference type="GO" id="GO:0031210">
    <property type="term" value="F:phosphatidylcholine binding"/>
    <property type="evidence" value="ECO:0007669"/>
    <property type="project" value="TreeGrafter"/>
</dbReference>
<feature type="region of interest" description="Disordered" evidence="1">
    <location>
        <begin position="153"/>
        <end position="180"/>
    </location>
</feature>
<dbReference type="PRINTS" id="PR00391">
    <property type="entry name" value="PITRANSFER"/>
</dbReference>
<dbReference type="PANTHER" id="PTHR10658:SF11">
    <property type="entry name" value="VIBRATOR, ISOFORM B"/>
    <property type="match status" value="1"/>
</dbReference>
<dbReference type="Pfam" id="PF02121">
    <property type="entry name" value="IP_trans"/>
    <property type="match status" value="1"/>
</dbReference>
<dbReference type="GO" id="GO:0035091">
    <property type="term" value="F:phosphatidylinositol binding"/>
    <property type="evidence" value="ECO:0007669"/>
    <property type="project" value="TreeGrafter"/>
</dbReference>
<dbReference type="InParanoid" id="A0A6P8HSI4"/>
<feature type="domain" description="Phosphatidylinositol transfer protein N-terminal" evidence="2">
    <location>
        <begin position="3"/>
        <end position="252"/>
    </location>
</feature>
<dbReference type="FunFam" id="3.30.530.20:FF:000028">
    <property type="entry name" value="Phosphatidylinositol transfer protein 5"/>
    <property type="match status" value="1"/>
</dbReference>
<dbReference type="InterPro" id="IPR055261">
    <property type="entry name" value="PI_transfer_N"/>
</dbReference>
<dbReference type="Proteomes" id="UP000515163">
    <property type="component" value="Unplaced"/>
</dbReference>
<evidence type="ECO:0000259" key="2">
    <source>
        <dbReference type="Pfam" id="PF02121"/>
    </source>
</evidence>
<name>A0A6P8HSI4_ACTTE</name>
<dbReference type="InterPro" id="IPR001666">
    <property type="entry name" value="PI_transfer"/>
</dbReference>
<keyword evidence="3" id="KW-1185">Reference proteome</keyword>
<dbReference type="GO" id="GO:0005737">
    <property type="term" value="C:cytoplasm"/>
    <property type="evidence" value="ECO:0007669"/>
    <property type="project" value="TreeGrafter"/>
</dbReference>
<dbReference type="OrthoDB" id="18453at2759"/>
<accession>A0A6P8HSI4</accession>
<gene>
    <name evidence="4" type="primary">LOC116294861</name>
</gene>
<dbReference type="GO" id="GO:0071944">
    <property type="term" value="C:cell periphery"/>
    <property type="evidence" value="ECO:0007669"/>
    <property type="project" value="UniProtKB-ARBA"/>
</dbReference>
<dbReference type="GO" id="GO:0008526">
    <property type="term" value="F:phosphatidylinositol transfer activity"/>
    <property type="evidence" value="ECO:0007669"/>
    <property type="project" value="TreeGrafter"/>
</dbReference>
<reference evidence="4" key="1">
    <citation type="submission" date="2025-08" db="UniProtKB">
        <authorList>
            <consortium name="RefSeq"/>
        </authorList>
    </citation>
    <scope>IDENTIFICATION</scope>
    <source>
        <tissue evidence="4">Tentacle</tissue>
    </source>
</reference>
<organism evidence="3 4">
    <name type="scientific">Actinia tenebrosa</name>
    <name type="common">Australian red waratah sea anemone</name>
    <dbReference type="NCBI Taxonomy" id="6105"/>
    <lineage>
        <taxon>Eukaryota</taxon>
        <taxon>Metazoa</taxon>
        <taxon>Cnidaria</taxon>
        <taxon>Anthozoa</taxon>
        <taxon>Hexacorallia</taxon>
        <taxon>Actiniaria</taxon>
        <taxon>Actiniidae</taxon>
        <taxon>Actinia</taxon>
    </lineage>
</organism>